<keyword evidence="2 6" id="KW-0812">Transmembrane</keyword>
<dbReference type="PIRSF" id="PIRSF006648">
    <property type="entry name" value="DrrB"/>
    <property type="match status" value="1"/>
</dbReference>
<evidence type="ECO:0000256" key="4">
    <source>
        <dbReference type="ARBA" id="ARBA00023136"/>
    </source>
</evidence>
<comment type="subcellular location">
    <subcellularLocation>
        <location evidence="1">Membrane</location>
        <topology evidence="1">Multi-pass membrane protein</topology>
    </subcellularLocation>
</comment>
<reference evidence="9" key="1">
    <citation type="submission" date="2016-12" db="EMBL/GenBank/DDBJ databases">
        <authorList>
            <person name="Meng X."/>
        </authorList>
    </citation>
    <scope>NUCLEOTIDE SEQUENCE [LARGE SCALE GENOMIC DNA]</scope>
    <source>
        <strain evidence="9">DSM 19116</strain>
    </source>
</reference>
<feature type="domain" description="ABC-2 type transporter transmembrane" evidence="7">
    <location>
        <begin position="57"/>
        <end position="249"/>
    </location>
</feature>
<organism evidence="8 9">
    <name type="scientific">Bowdeniella nasicola</name>
    <dbReference type="NCBI Taxonomy" id="208480"/>
    <lineage>
        <taxon>Bacteria</taxon>
        <taxon>Bacillati</taxon>
        <taxon>Actinomycetota</taxon>
        <taxon>Actinomycetes</taxon>
        <taxon>Actinomycetales</taxon>
        <taxon>Actinomycetaceae</taxon>
        <taxon>Bowdeniella</taxon>
    </lineage>
</organism>
<dbReference type="PANTHER" id="PTHR43229">
    <property type="entry name" value="NODULATION PROTEIN J"/>
    <property type="match status" value="1"/>
</dbReference>
<evidence type="ECO:0000256" key="2">
    <source>
        <dbReference type="ARBA" id="ARBA00022692"/>
    </source>
</evidence>
<dbReference type="InterPro" id="IPR000412">
    <property type="entry name" value="ABC_2_transport"/>
</dbReference>
<dbReference type="Proteomes" id="UP000185628">
    <property type="component" value="Unassembled WGS sequence"/>
</dbReference>
<dbReference type="OrthoDB" id="9778589at2"/>
<dbReference type="InterPro" id="IPR013525">
    <property type="entry name" value="ABC2_TM"/>
</dbReference>
<name>A0A1Q5Q212_9ACTO</name>
<keyword evidence="3 6" id="KW-1133">Transmembrane helix</keyword>
<evidence type="ECO:0000256" key="5">
    <source>
        <dbReference type="ARBA" id="ARBA00023251"/>
    </source>
</evidence>
<keyword evidence="5" id="KW-0046">Antibiotic resistance</keyword>
<keyword evidence="4 6" id="KW-0472">Membrane</keyword>
<feature type="transmembrane region" description="Helical" evidence="6">
    <location>
        <begin position="136"/>
        <end position="159"/>
    </location>
</feature>
<feature type="transmembrane region" description="Helical" evidence="6">
    <location>
        <begin position="229"/>
        <end position="252"/>
    </location>
</feature>
<evidence type="ECO:0000256" key="1">
    <source>
        <dbReference type="ARBA" id="ARBA00004141"/>
    </source>
</evidence>
<feature type="transmembrane region" description="Helical" evidence="6">
    <location>
        <begin position="166"/>
        <end position="185"/>
    </location>
</feature>
<evidence type="ECO:0000313" key="8">
    <source>
        <dbReference type="EMBL" id="OKL53881.1"/>
    </source>
</evidence>
<feature type="transmembrane region" description="Helical" evidence="6">
    <location>
        <begin position="50"/>
        <end position="74"/>
    </location>
</feature>
<protein>
    <recommendedName>
        <fullName evidence="7">ABC-2 type transporter transmembrane domain-containing protein</fullName>
    </recommendedName>
</protein>
<dbReference type="STRING" id="208480.SAMN02910418_01300"/>
<evidence type="ECO:0000259" key="7">
    <source>
        <dbReference type="Pfam" id="PF12698"/>
    </source>
</evidence>
<gene>
    <name evidence="8" type="ORF">BSZ39_06965</name>
</gene>
<feature type="transmembrane region" description="Helical" evidence="6">
    <location>
        <begin position="95"/>
        <end position="124"/>
    </location>
</feature>
<dbReference type="GO" id="GO:0043190">
    <property type="term" value="C:ATP-binding cassette (ABC) transporter complex"/>
    <property type="evidence" value="ECO:0007669"/>
    <property type="project" value="InterPro"/>
</dbReference>
<dbReference type="RefSeq" id="WP_073716648.1">
    <property type="nucleotide sequence ID" value="NZ_MQVR01000035.1"/>
</dbReference>
<evidence type="ECO:0000256" key="6">
    <source>
        <dbReference type="SAM" id="Phobius"/>
    </source>
</evidence>
<proteinExistence type="predicted"/>
<dbReference type="GO" id="GO:0140359">
    <property type="term" value="F:ABC-type transporter activity"/>
    <property type="evidence" value="ECO:0007669"/>
    <property type="project" value="InterPro"/>
</dbReference>
<dbReference type="EMBL" id="MQVR01000035">
    <property type="protein sequence ID" value="OKL53881.1"/>
    <property type="molecule type" value="Genomic_DNA"/>
</dbReference>
<keyword evidence="9" id="KW-1185">Reference proteome</keyword>
<dbReference type="InterPro" id="IPR051784">
    <property type="entry name" value="Nod_factor_ABC_transporter"/>
</dbReference>
<comment type="caution">
    <text evidence="8">The sequence shown here is derived from an EMBL/GenBank/DDBJ whole genome shotgun (WGS) entry which is preliminary data.</text>
</comment>
<dbReference type="Pfam" id="PF12698">
    <property type="entry name" value="ABC2_membrane_3"/>
    <property type="match status" value="1"/>
</dbReference>
<evidence type="ECO:0000256" key="3">
    <source>
        <dbReference type="ARBA" id="ARBA00022989"/>
    </source>
</evidence>
<feature type="transmembrane region" description="Helical" evidence="6">
    <location>
        <begin position="21"/>
        <end position="38"/>
    </location>
</feature>
<accession>A0A1Q5Q212</accession>
<evidence type="ECO:0000313" key="9">
    <source>
        <dbReference type="Proteomes" id="UP000185628"/>
    </source>
</evidence>
<dbReference type="AlphaFoldDB" id="A0A1Q5Q212"/>
<sequence length="261" mass="28766">MSAFAAQVRAEVTRNRRLPEYVVGVVLLPIILFAMFGLTNRNQILPSGLAVPGVLAISFAAYGIVSQSLFAFGGDIASERSQGWLRRMRATPMTMATYFGGKLVMNLVFAFVMVTLLLGAASLFGNVEFDWPRALLAAAVCISGALWFAPFGAAIAYWARPRAATTIVNLLFLPLSFLSGFFMPLESLPEVFQKIAPYLPTYHFGALAWRALAPQQDMEFFMTNPDQNLWVSAGVVLAWFVGTVILTALGYLREHKRDRAR</sequence>
<dbReference type="PANTHER" id="PTHR43229:SF3">
    <property type="entry name" value="ABC-TYPE MULTIDRUG TRANSPORT SYSTEM, PERMEASE COMPONENT"/>
    <property type="match status" value="1"/>
</dbReference>
<dbReference type="GO" id="GO:0046677">
    <property type="term" value="P:response to antibiotic"/>
    <property type="evidence" value="ECO:0007669"/>
    <property type="project" value="UniProtKB-KW"/>
</dbReference>